<name>A0A368T524_9ACTN</name>
<sequence length="84" mass="8419">MAGTGIISAFVVGLVIGALARPLLPRQRRMPLWVTVGIGIAAALAGTAIGAALEVGTFLTLVVQALLAILAVYLLAGSRARGPA</sequence>
<keyword evidence="3" id="KW-1185">Reference proteome</keyword>
<dbReference type="AlphaFoldDB" id="A0A368T524"/>
<keyword evidence="1" id="KW-1133">Transmembrane helix</keyword>
<proteinExistence type="predicted"/>
<protein>
    <recommendedName>
        <fullName evidence="4">GlsB/YeaQ/YmgE family stress response membrane protein</fullName>
    </recommendedName>
</protein>
<gene>
    <name evidence="2" type="ORF">DEF24_13620</name>
</gene>
<dbReference type="RefSeq" id="WP_114397307.1">
    <property type="nucleotide sequence ID" value="NZ_QEIM01000033.1"/>
</dbReference>
<organism evidence="2 3">
    <name type="scientific">Marinitenerispora sediminis</name>
    <dbReference type="NCBI Taxonomy" id="1931232"/>
    <lineage>
        <taxon>Bacteria</taxon>
        <taxon>Bacillati</taxon>
        <taxon>Actinomycetota</taxon>
        <taxon>Actinomycetes</taxon>
        <taxon>Streptosporangiales</taxon>
        <taxon>Nocardiopsidaceae</taxon>
        <taxon>Marinitenerispora</taxon>
    </lineage>
</organism>
<comment type="caution">
    <text evidence="2">The sequence shown here is derived from an EMBL/GenBank/DDBJ whole genome shotgun (WGS) entry which is preliminary data.</text>
</comment>
<accession>A0A368T524</accession>
<evidence type="ECO:0000313" key="2">
    <source>
        <dbReference type="EMBL" id="RCV58364.1"/>
    </source>
</evidence>
<dbReference type="EMBL" id="QEIN01000096">
    <property type="protein sequence ID" value="RCV58364.1"/>
    <property type="molecule type" value="Genomic_DNA"/>
</dbReference>
<reference evidence="2 3" key="1">
    <citation type="submission" date="2018-04" db="EMBL/GenBank/DDBJ databases">
        <title>Novel actinobacteria from marine sediment.</title>
        <authorList>
            <person name="Ng Z.Y."/>
            <person name="Tan G.Y.A."/>
        </authorList>
    </citation>
    <scope>NUCLEOTIDE SEQUENCE [LARGE SCALE GENOMIC DNA]</scope>
    <source>
        <strain evidence="2 3">TPS81</strain>
    </source>
</reference>
<evidence type="ECO:0000256" key="1">
    <source>
        <dbReference type="SAM" id="Phobius"/>
    </source>
</evidence>
<keyword evidence="1" id="KW-0812">Transmembrane</keyword>
<keyword evidence="1" id="KW-0472">Membrane</keyword>
<evidence type="ECO:0000313" key="3">
    <source>
        <dbReference type="Proteomes" id="UP000253318"/>
    </source>
</evidence>
<evidence type="ECO:0008006" key="4">
    <source>
        <dbReference type="Google" id="ProtNLM"/>
    </source>
</evidence>
<feature type="transmembrane region" description="Helical" evidence="1">
    <location>
        <begin position="58"/>
        <end position="76"/>
    </location>
</feature>
<feature type="transmembrane region" description="Helical" evidence="1">
    <location>
        <begin position="31"/>
        <end position="52"/>
    </location>
</feature>
<dbReference type="Proteomes" id="UP000253318">
    <property type="component" value="Unassembled WGS sequence"/>
</dbReference>
<feature type="transmembrane region" description="Helical" evidence="1">
    <location>
        <begin position="6"/>
        <end position="24"/>
    </location>
</feature>